<evidence type="ECO:0000256" key="3">
    <source>
        <dbReference type="ARBA" id="ARBA00022737"/>
    </source>
</evidence>
<dbReference type="EnsemblPlants" id="OB04G32670.1">
    <property type="protein sequence ID" value="OB04G32670.1"/>
    <property type="gene ID" value="OB04G32670"/>
</dbReference>
<dbReference type="HOGENOM" id="CLU_000837_8_5_1"/>
<keyword evidence="9" id="KW-1185">Reference proteome</keyword>
<dbReference type="OMA" id="EMTECEQ"/>
<keyword evidence="6" id="KW-0067">ATP-binding</keyword>
<evidence type="ECO:0000256" key="4">
    <source>
        <dbReference type="ARBA" id="ARBA00022741"/>
    </source>
</evidence>
<reference evidence="8" key="1">
    <citation type="journal article" date="2013" name="Nat. Commun.">
        <title>Whole-genome sequencing of Oryza brachyantha reveals mechanisms underlying Oryza genome evolution.</title>
        <authorList>
            <person name="Chen J."/>
            <person name="Huang Q."/>
            <person name="Gao D."/>
            <person name="Wang J."/>
            <person name="Lang Y."/>
            <person name="Liu T."/>
            <person name="Li B."/>
            <person name="Bai Z."/>
            <person name="Luis Goicoechea J."/>
            <person name="Liang C."/>
            <person name="Chen C."/>
            <person name="Zhang W."/>
            <person name="Sun S."/>
            <person name="Liao Y."/>
            <person name="Zhang X."/>
            <person name="Yang L."/>
            <person name="Song C."/>
            <person name="Wang M."/>
            <person name="Shi J."/>
            <person name="Liu G."/>
            <person name="Liu J."/>
            <person name="Zhou H."/>
            <person name="Zhou W."/>
            <person name="Yu Q."/>
            <person name="An N."/>
            <person name="Chen Y."/>
            <person name="Cai Q."/>
            <person name="Wang B."/>
            <person name="Liu B."/>
            <person name="Min J."/>
            <person name="Huang Y."/>
            <person name="Wu H."/>
            <person name="Li Z."/>
            <person name="Zhang Y."/>
            <person name="Yin Y."/>
            <person name="Song W."/>
            <person name="Jiang J."/>
            <person name="Jackson S.A."/>
            <person name="Wing R.A."/>
            <person name="Wang J."/>
            <person name="Chen M."/>
        </authorList>
    </citation>
    <scope>NUCLEOTIDE SEQUENCE [LARGE SCALE GENOMIC DNA]</scope>
    <source>
        <strain evidence="8">cv. IRGC 101232</strain>
    </source>
</reference>
<keyword evidence="2" id="KW-0433">Leucine-rich repeat</keyword>
<protein>
    <recommendedName>
        <fullName evidence="7">Disease resistance N-terminal domain-containing protein</fullName>
    </recommendedName>
</protein>
<dbReference type="InterPro" id="IPR032675">
    <property type="entry name" value="LRR_dom_sf"/>
</dbReference>
<dbReference type="eggNOG" id="KOG4210">
    <property type="taxonomic scope" value="Eukaryota"/>
</dbReference>
<organism evidence="8">
    <name type="scientific">Oryza brachyantha</name>
    <name type="common">malo sina</name>
    <dbReference type="NCBI Taxonomy" id="4533"/>
    <lineage>
        <taxon>Eukaryota</taxon>
        <taxon>Viridiplantae</taxon>
        <taxon>Streptophyta</taxon>
        <taxon>Embryophyta</taxon>
        <taxon>Tracheophyta</taxon>
        <taxon>Spermatophyta</taxon>
        <taxon>Magnoliopsida</taxon>
        <taxon>Liliopsida</taxon>
        <taxon>Poales</taxon>
        <taxon>Poaceae</taxon>
        <taxon>BOP clade</taxon>
        <taxon>Oryzoideae</taxon>
        <taxon>Oryzeae</taxon>
        <taxon>Oryzinae</taxon>
        <taxon>Oryza</taxon>
    </lineage>
</organism>
<evidence type="ECO:0000256" key="5">
    <source>
        <dbReference type="ARBA" id="ARBA00022821"/>
    </source>
</evidence>
<dbReference type="Gene3D" id="3.80.10.10">
    <property type="entry name" value="Ribonuclease Inhibitor"/>
    <property type="match status" value="3"/>
</dbReference>
<dbReference type="PANTHER" id="PTHR36766">
    <property type="entry name" value="PLANT BROAD-SPECTRUM MILDEW RESISTANCE PROTEIN RPW8"/>
    <property type="match status" value="1"/>
</dbReference>
<evidence type="ECO:0000256" key="2">
    <source>
        <dbReference type="ARBA" id="ARBA00022614"/>
    </source>
</evidence>
<evidence type="ECO:0000256" key="1">
    <source>
        <dbReference type="ARBA" id="ARBA00008894"/>
    </source>
</evidence>
<evidence type="ECO:0000256" key="6">
    <source>
        <dbReference type="ARBA" id="ARBA00022840"/>
    </source>
</evidence>
<keyword evidence="5" id="KW-0611">Plant defense</keyword>
<keyword evidence="3" id="KW-0677">Repeat</keyword>
<evidence type="ECO:0000259" key="7">
    <source>
        <dbReference type="Pfam" id="PF18052"/>
    </source>
</evidence>
<dbReference type="Gramene" id="OB04G32670.1">
    <property type="protein sequence ID" value="OB04G32670.1"/>
    <property type="gene ID" value="OB04G32670"/>
</dbReference>
<dbReference type="Pfam" id="PF18052">
    <property type="entry name" value="Rx_N"/>
    <property type="match status" value="1"/>
</dbReference>
<dbReference type="SUPFAM" id="SSF52058">
    <property type="entry name" value="L domain-like"/>
    <property type="match status" value="1"/>
</dbReference>
<dbReference type="SUPFAM" id="SSF52047">
    <property type="entry name" value="RNI-like"/>
    <property type="match status" value="1"/>
</dbReference>
<dbReference type="Gene3D" id="1.20.5.4130">
    <property type="match status" value="1"/>
</dbReference>
<dbReference type="GO" id="GO:0006952">
    <property type="term" value="P:defense response"/>
    <property type="evidence" value="ECO:0007669"/>
    <property type="project" value="UniProtKB-KW"/>
</dbReference>
<feature type="domain" description="Disease resistance N-terminal" evidence="7">
    <location>
        <begin position="34"/>
        <end position="100"/>
    </location>
</feature>
<keyword evidence="4" id="KW-0547">Nucleotide-binding</keyword>
<evidence type="ECO:0000313" key="9">
    <source>
        <dbReference type="Proteomes" id="UP000006038"/>
    </source>
</evidence>
<accession>J3M1J2</accession>
<comment type="similarity">
    <text evidence="1">Belongs to the disease resistance NB-LRR family.</text>
</comment>
<reference evidence="8" key="2">
    <citation type="submission" date="2013-04" db="UniProtKB">
        <authorList>
            <consortium name="EnsemblPlants"/>
        </authorList>
    </citation>
    <scope>IDENTIFICATION</scope>
</reference>
<dbReference type="AlphaFoldDB" id="J3M1J2"/>
<dbReference type="PANTHER" id="PTHR36766:SF36">
    <property type="entry name" value="AAA+ ATPASE DOMAIN-CONTAINING PROTEIN"/>
    <property type="match status" value="1"/>
</dbReference>
<dbReference type="InterPro" id="IPR041118">
    <property type="entry name" value="Rx_N"/>
</dbReference>
<evidence type="ECO:0000313" key="8">
    <source>
        <dbReference type="EnsemblPlants" id="OB04G32670.1"/>
    </source>
</evidence>
<dbReference type="GO" id="GO:0005524">
    <property type="term" value="F:ATP binding"/>
    <property type="evidence" value="ECO:0007669"/>
    <property type="project" value="UniProtKB-KW"/>
</dbReference>
<sequence length="781" mass="86711">MEEVEVGLLEGGIRWLGETILENLDTDKLDAWIRQVGLAGDTKKLRSEVERVDAVVADVKGRAVGNRSLARSLGRLRELLYDADDVVDDLDYYRLHQHVQGGGESCGEWQRLSLERLSMLTKLVLIKMRNAKEVSIPSLEELVLIKLPSLNTCSCTSVRNLNDNLKVLKIMGCPALKQACIYDCPLLCVHNPLPPSSKISKLSIRNVSTLPTVEGSLRNKLTIGVPGKDIFDEDSDQLITLDEEVLSFHNLSFLTTLVISGCQNLMTISLKGLRQLVCLKSLEIHHCPDLLSSNVPSELTRENMSGANRGALPSHEHLHIEDCGITGKWLSLMLQHVALKELILDYCNQITGLSVGEEENSQPSLMSSLEDPSLGYPGRDELLCVSLNLMSSLKKLSIICCFTLTFYRSNQGFAGFTSLEELHLQGCPRLLSSLAHIDRNDDQSNGRCLLPLSLGELQIREVDPLKALQPCFLGNLTRLKKLEISRNPSLTSLQLHSCTALQELIIKNCESLNSLEGLQSLKNLKVLHAHRCLSGHGEDGRCILPQSLEELCIIEYSQETLQPCFPDNLTSLKKLRLFKSPRLTSLQLHSCTVLQELMIQNCELLNFLEGLQSLKNLKVLHTQRFLGGRGEDGRCILSQSLEELYINKYSKETPQPCFPSNLTCLKRLEASNTSSLKYLALESCTALEELTVTYCQSLATIGGLQTHRSIRQLKVCGCPCLPAGLESLSSQGYEPCPGLERLEIDDPSVLTTSFCKHLTSLQRLGLSWCKSESGKTNGWAR</sequence>
<dbReference type="Proteomes" id="UP000006038">
    <property type="component" value="Chromosome 4"/>
</dbReference>
<name>J3M1J2_ORYBR</name>
<proteinExistence type="inferred from homology"/>